<proteinExistence type="inferred from homology"/>
<keyword evidence="2" id="KW-0430">Lectin</keyword>
<dbReference type="OMA" id="LANMHRP"/>
<accession>A0A0D2SVH8</accession>
<evidence type="ECO:0000256" key="3">
    <source>
        <dbReference type="SAM" id="SignalP"/>
    </source>
</evidence>
<dbReference type="InterPro" id="IPR050258">
    <property type="entry name" value="Leguminous_Lectin"/>
</dbReference>
<evidence type="ECO:0000313" key="5">
    <source>
        <dbReference type="EMBL" id="KJB46021.1"/>
    </source>
</evidence>
<dbReference type="Pfam" id="PF00139">
    <property type="entry name" value="Lectin_legB"/>
    <property type="match status" value="1"/>
</dbReference>
<dbReference type="Proteomes" id="UP000032304">
    <property type="component" value="Chromosome 7"/>
</dbReference>
<gene>
    <name evidence="5" type="ORF">B456_007G343800</name>
</gene>
<dbReference type="Gene3D" id="2.60.120.200">
    <property type="match status" value="1"/>
</dbReference>
<name>A0A0D2SVH8_GOSRA</name>
<dbReference type="STRING" id="29730.A0A0D2SVH8"/>
<keyword evidence="3" id="KW-0732">Signal</keyword>
<evidence type="ECO:0000313" key="6">
    <source>
        <dbReference type="Proteomes" id="UP000032304"/>
    </source>
</evidence>
<dbReference type="PANTHER" id="PTHR32401">
    <property type="entry name" value="CONCANAVALIN A-LIKE LECTIN FAMILY PROTEIN"/>
    <property type="match status" value="1"/>
</dbReference>
<evidence type="ECO:0000259" key="4">
    <source>
        <dbReference type="Pfam" id="PF00139"/>
    </source>
</evidence>
<dbReference type="InterPro" id="IPR013320">
    <property type="entry name" value="ConA-like_dom_sf"/>
</dbReference>
<keyword evidence="6" id="KW-1185">Reference proteome</keyword>
<protein>
    <recommendedName>
        <fullName evidence="4">Legume lectin domain-containing protein</fullName>
    </recommendedName>
</protein>
<feature type="signal peptide" evidence="3">
    <location>
        <begin position="1"/>
        <end position="18"/>
    </location>
</feature>
<dbReference type="GO" id="GO:0030246">
    <property type="term" value="F:carbohydrate binding"/>
    <property type="evidence" value="ECO:0007669"/>
    <property type="project" value="UniProtKB-KW"/>
</dbReference>
<reference evidence="5 6" key="1">
    <citation type="journal article" date="2012" name="Nature">
        <title>Repeated polyploidization of Gossypium genomes and the evolution of spinnable cotton fibres.</title>
        <authorList>
            <person name="Paterson A.H."/>
            <person name="Wendel J.F."/>
            <person name="Gundlach H."/>
            <person name="Guo H."/>
            <person name="Jenkins J."/>
            <person name="Jin D."/>
            <person name="Llewellyn D."/>
            <person name="Showmaker K.C."/>
            <person name="Shu S."/>
            <person name="Udall J."/>
            <person name="Yoo M.J."/>
            <person name="Byers R."/>
            <person name="Chen W."/>
            <person name="Doron-Faigenboim A."/>
            <person name="Duke M.V."/>
            <person name="Gong L."/>
            <person name="Grimwood J."/>
            <person name="Grover C."/>
            <person name="Grupp K."/>
            <person name="Hu G."/>
            <person name="Lee T.H."/>
            <person name="Li J."/>
            <person name="Lin L."/>
            <person name="Liu T."/>
            <person name="Marler B.S."/>
            <person name="Page J.T."/>
            <person name="Roberts A.W."/>
            <person name="Romanel E."/>
            <person name="Sanders W.S."/>
            <person name="Szadkowski E."/>
            <person name="Tan X."/>
            <person name="Tang H."/>
            <person name="Xu C."/>
            <person name="Wang J."/>
            <person name="Wang Z."/>
            <person name="Zhang D."/>
            <person name="Zhang L."/>
            <person name="Ashrafi H."/>
            <person name="Bedon F."/>
            <person name="Bowers J.E."/>
            <person name="Brubaker C.L."/>
            <person name="Chee P.W."/>
            <person name="Das S."/>
            <person name="Gingle A.R."/>
            <person name="Haigler C.H."/>
            <person name="Harker D."/>
            <person name="Hoffmann L.V."/>
            <person name="Hovav R."/>
            <person name="Jones D.C."/>
            <person name="Lemke C."/>
            <person name="Mansoor S."/>
            <person name="ur Rahman M."/>
            <person name="Rainville L.N."/>
            <person name="Rambani A."/>
            <person name="Reddy U.K."/>
            <person name="Rong J.K."/>
            <person name="Saranga Y."/>
            <person name="Scheffler B.E."/>
            <person name="Scheffler J.A."/>
            <person name="Stelly D.M."/>
            <person name="Triplett B.A."/>
            <person name="Van Deynze A."/>
            <person name="Vaslin M.F."/>
            <person name="Waghmare V.N."/>
            <person name="Walford S.A."/>
            <person name="Wright R.J."/>
            <person name="Zaki E.A."/>
            <person name="Zhang T."/>
            <person name="Dennis E.S."/>
            <person name="Mayer K.F."/>
            <person name="Peterson D.G."/>
            <person name="Rokhsar D.S."/>
            <person name="Wang X."/>
            <person name="Schmutz J."/>
        </authorList>
    </citation>
    <scope>NUCLEOTIDE SEQUENCE [LARGE SCALE GENOMIC DNA]</scope>
</reference>
<dbReference type="InterPro" id="IPR001220">
    <property type="entry name" value="Legume_lectin_dom"/>
</dbReference>
<comment type="similarity">
    <text evidence="1">Belongs to the leguminous lectin family.</text>
</comment>
<feature type="domain" description="Legume lectin" evidence="4">
    <location>
        <begin position="25"/>
        <end position="196"/>
    </location>
</feature>
<dbReference type="PANTHER" id="PTHR32401:SF50">
    <property type="entry name" value="OS07G0133000 PROTEIN"/>
    <property type="match status" value="1"/>
</dbReference>
<dbReference type="EMBL" id="CM001746">
    <property type="protein sequence ID" value="KJB46021.1"/>
    <property type="molecule type" value="Genomic_DNA"/>
</dbReference>
<dbReference type="Gramene" id="KJB46021">
    <property type="protein sequence ID" value="KJB46021"/>
    <property type="gene ID" value="B456_007G343800"/>
</dbReference>
<dbReference type="AlphaFoldDB" id="A0A0D2SVH8"/>
<evidence type="ECO:0000256" key="1">
    <source>
        <dbReference type="ARBA" id="ARBA00007606"/>
    </source>
</evidence>
<dbReference type="CDD" id="cd06899">
    <property type="entry name" value="lectin_legume_LecRK_Arcelin_ConA"/>
    <property type="match status" value="1"/>
</dbReference>
<organism evidence="5 6">
    <name type="scientific">Gossypium raimondii</name>
    <name type="common">Peruvian cotton</name>
    <name type="synonym">Gossypium klotzschianum subsp. raimondii</name>
    <dbReference type="NCBI Taxonomy" id="29730"/>
    <lineage>
        <taxon>Eukaryota</taxon>
        <taxon>Viridiplantae</taxon>
        <taxon>Streptophyta</taxon>
        <taxon>Embryophyta</taxon>
        <taxon>Tracheophyta</taxon>
        <taxon>Spermatophyta</taxon>
        <taxon>Magnoliopsida</taxon>
        <taxon>eudicotyledons</taxon>
        <taxon>Gunneridae</taxon>
        <taxon>Pentapetalae</taxon>
        <taxon>rosids</taxon>
        <taxon>malvids</taxon>
        <taxon>Malvales</taxon>
        <taxon>Malvaceae</taxon>
        <taxon>Malvoideae</taxon>
        <taxon>Gossypium</taxon>
    </lineage>
</organism>
<dbReference type="SUPFAM" id="SSF49899">
    <property type="entry name" value="Concanavalin A-like lectins/glucanases"/>
    <property type="match status" value="1"/>
</dbReference>
<feature type="chain" id="PRO_5002251607" description="Legume lectin domain-containing protein" evidence="3">
    <location>
        <begin position="19"/>
        <end position="197"/>
    </location>
</feature>
<sequence length="197" mass="21151">MSCLIMLVLLLFLLVVASSDINQGQFSFNGYLNVEGVAGVDSSGLFTLTNTTSRIIGQFFYQNPIQFKNSTNATVSPFPTTFIFAIVPGYTDLGGHGLAFVISPNDEISGALPTHYLGLFKETNIGLDSNHVVAIELGTARTIAVGDIDGNHVSIDINSPRSVTAASAGYFTDESEFKNLNLKSGDPMQVWVEYDGL</sequence>
<evidence type="ECO:0000256" key="2">
    <source>
        <dbReference type="ARBA" id="ARBA00022734"/>
    </source>
</evidence>